<dbReference type="SUPFAM" id="SSF56399">
    <property type="entry name" value="ADP-ribosylation"/>
    <property type="match status" value="1"/>
</dbReference>
<comment type="caution">
    <text evidence="1">The sequence shown here is derived from an EMBL/GenBank/DDBJ whole genome shotgun (WGS) entry which is preliminary data.</text>
</comment>
<sequence>MEFLHRGPSYVSPCQLHILSESQLTMDQILTKQMAPLRRELTRFFTKYPVDLSRRMNFEKEIQNLFHASFDQSIPSTLEERILYEKQLIKSIRYQLNKDQLILRRTVDNYNTYYLGPLNEFQQKSWDDFTLSDFKRSSPYDMNDLSRYRFIVGGRELAPIEYSFNAQKHLIRDGRTILVVESERGGGIDVTTKANQYLPQELVNATSSYENDNFYYDHSNKMVSIKLPETNPYTSHLKQVYSLCIQEDSLTQEMLDVVKAYTGNHYLKTNLNLLINYNVDWEYANKLRSIIRGLYQDDLITIYYRGLNLTDIEVNYFKEKINTCYYTTSFHSFTTEKKLSFSGNGIIILKTKQGTRLNIANVWKWSLYPHEKEAILSIGSKLQILRVSKSDGKWEIQVELVSNE</sequence>
<organism evidence="1 2">
    <name type="scientific">Rotaria magnacalcarata</name>
    <dbReference type="NCBI Taxonomy" id="392030"/>
    <lineage>
        <taxon>Eukaryota</taxon>
        <taxon>Metazoa</taxon>
        <taxon>Spiralia</taxon>
        <taxon>Gnathifera</taxon>
        <taxon>Rotifera</taxon>
        <taxon>Eurotatoria</taxon>
        <taxon>Bdelloidea</taxon>
        <taxon>Philodinida</taxon>
        <taxon>Philodinidae</taxon>
        <taxon>Rotaria</taxon>
    </lineage>
</organism>
<name>A0A820BZL6_9BILA</name>
<gene>
    <name evidence="1" type="ORF">UXM345_LOCUS27924</name>
</gene>
<dbReference type="Proteomes" id="UP000663842">
    <property type="component" value="Unassembled WGS sequence"/>
</dbReference>
<evidence type="ECO:0000313" key="2">
    <source>
        <dbReference type="Proteomes" id="UP000663842"/>
    </source>
</evidence>
<evidence type="ECO:0008006" key="3">
    <source>
        <dbReference type="Google" id="ProtNLM"/>
    </source>
</evidence>
<protein>
    <recommendedName>
        <fullName evidence="3">ADP ribosyltransferase domain-containing protein</fullName>
    </recommendedName>
</protein>
<accession>A0A820BZL6</accession>
<reference evidence="1" key="1">
    <citation type="submission" date="2021-02" db="EMBL/GenBank/DDBJ databases">
        <authorList>
            <person name="Nowell W R."/>
        </authorList>
    </citation>
    <scope>NUCLEOTIDE SEQUENCE</scope>
</reference>
<dbReference type="AlphaFoldDB" id="A0A820BZL6"/>
<dbReference type="Gene3D" id="3.90.176.10">
    <property type="entry name" value="Toxin ADP-ribosyltransferase, Chain A, domain 1"/>
    <property type="match status" value="1"/>
</dbReference>
<dbReference type="EMBL" id="CAJOBF010006207">
    <property type="protein sequence ID" value="CAF4199529.1"/>
    <property type="molecule type" value="Genomic_DNA"/>
</dbReference>
<evidence type="ECO:0000313" key="1">
    <source>
        <dbReference type="EMBL" id="CAF4199529.1"/>
    </source>
</evidence>
<proteinExistence type="predicted"/>